<reference evidence="5 7" key="1">
    <citation type="journal article" date="2008" name="Science">
        <title>The Physcomitrella genome reveals evolutionary insights into the conquest of land by plants.</title>
        <authorList>
            <person name="Rensing S."/>
            <person name="Lang D."/>
            <person name="Zimmer A."/>
            <person name="Terry A."/>
            <person name="Salamov A."/>
            <person name="Shapiro H."/>
            <person name="Nishiyama T."/>
            <person name="Perroud P.-F."/>
            <person name="Lindquist E."/>
            <person name="Kamisugi Y."/>
            <person name="Tanahashi T."/>
            <person name="Sakakibara K."/>
            <person name="Fujita T."/>
            <person name="Oishi K."/>
            <person name="Shin-I T."/>
            <person name="Kuroki Y."/>
            <person name="Toyoda A."/>
            <person name="Suzuki Y."/>
            <person name="Hashimoto A."/>
            <person name="Yamaguchi K."/>
            <person name="Sugano A."/>
            <person name="Kohara Y."/>
            <person name="Fujiyama A."/>
            <person name="Anterola A."/>
            <person name="Aoki S."/>
            <person name="Ashton N."/>
            <person name="Barbazuk W.B."/>
            <person name="Barker E."/>
            <person name="Bennetzen J."/>
            <person name="Bezanilla M."/>
            <person name="Blankenship R."/>
            <person name="Cho S.H."/>
            <person name="Dutcher S."/>
            <person name="Estelle M."/>
            <person name="Fawcett J.A."/>
            <person name="Gundlach H."/>
            <person name="Hanada K."/>
            <person name="Heyl A."/>
            <person name="Hicks K.A."/>
            <person name="Hugh J."/>
            <person name="Lohr M."/>
            <person name="Mayer K."/>
            <person name="Melkozernov A."/>
            <person name="Murata T."/>
            <person name="Nelson D."/>
            <person name="Pils B."/>
            <person name="Prigge M."/>
            <person name="Reiss B."/>
            <person name="Renner T."/>
            <person name="Rombauts S."/>
            <person name="Rushton P."/>
            <person name="Sanderfoot A."/>
            <person name="Schween G."/>
            <person name="Shiu S.-H."/>
            <person name="Stueber K."/>
            <person name="Theodoulou F.L."/>
            <person name="Tu H."/>
            <person name="Van de Peer Y."/>
            <person name="Verrier P.J."/>
            <person name="Waters E."/>
            <person name="Wood A."/>
            <person name="Yang L."/>
            <person name="Cove D."/>
            <person name="Cuming A."/>
            <person name="Hasebe M."/>
            <person name="Lucas S."/>
            <person name="Mishler D.B."/>
            <person name="Reski R."/>
            <person name="Grigoriev I."/>
            <person name="Quatrano R.S."/>
            <person name="Boore J.L."/>
        </authorList>
    </citation>
    <scope>NUCLEOTIDE SEQUENCE [LARGE SCALE GENOMIC DNA]</scope>
    <source>
        <strain evidence="6 7">cv. Gransden 2004</strain>
    </source>
</reference>
<keyword evidence="7" id="KW-1185">Reference proteome</keyword>
<reference evidence="5 7" key="2">
    <citation type="journal article" date="2018" name="Plant J.">
        <title>The Physcomitrella patens chromosome-scale assembly reveals moss genome structure and evolution.</title>
        <authorList>
            <person name="Lang D."/>
            <person name="Ullrich K.K."/>
            <person name="Murat F."/>
            <person name="Fuchs J."/>
            <person name="Jenkins J."/>
            <person name="Haas F.B."/>
            <person name="Piednoel M."/>
            <person name="Gundlach H."/>
            <person name="Van Bel M."/>
            <person name="Meyberg R."/>
            <person name="Vives C."/>
            <person name="Morata J."/>
            <person name="Symeonidi A."/>
            <person name="Hiss M."/>
            <person name="Muchero W."/>
            <person name="Kamisugi Y."/>
            <person name="Saleh O."/>
            <person name="Blanc G."/>
            <person name="Decker E.L."/>
            <person name="van Gessel N."/>
            <person name="Grimwood J."/>
            <person name="Hayes R.D."/>
            <person name="Graham S.W."/>
            <person name="Gunter L.E."/>
            <person name="McDaniel S.F."/>
            <person name="Hoernstein S.N.W."/>
            <person name="Larsson A."/>
            <person name="Li F.W."/>
            <person name="Perroud P.F."/>
            <person name="Phillips J."/>
            <person name="Ranjan P."/>
            <person name="Rokshar D.S."/>
            <person name="Rothfels C.J."/>
            <person name="Schneider L."/>
            <person name="Shu S."/>
            <person name="Stevenson D.W."/>
            <person name="Thummler F."/>
            <person name="Tillich M."/>
            <person name="Villarreal Aguilar J.C."/>
            <person name="Widiez T."/>
            <person name="Wong G.K."/>
            <person name="Wymore A."/>
            <person name="Zhang Y."/>
            <person name="Zimmer A.D."/>
            <person name="Quatrano R.S."/>
            <person name="Mayer K.F.X."/>
            <person name="Goodstein D."/>
            <person name="Casacuberta J.M."/>
            <person name="Vandepoele K."/>
            <person name="Reski R."/>
            <person name="Cuming A.C."/>
            <person name="Tuskan G.A."/>
            <person name="Maumus F."/>
            <person name="Salse J."/>
            <person name="Schmutz J."/>
            <person name="Rensing S.A."/>
        </authorList>
    </citation>
    <scope>NUCLEOTIDE SEQUENCE [LARGE SCALE GENOMIC DNA]</scope>
    <source>
        <strain evidence="6 7">cv. Gransden 2004</strain>
    </source>
</reference>
<accession>A0A2K1L732</accession>
<evidence type="ECO:0000313" key="7">
    <source>
        <dbReference type="Proteomes" id="UP000006727"/>
    </source>
</evidence>
<feature type="compositionally biased region" description="Basic and acidic residues" evidence="3">
    <location>
        <begin position="298"/>
        <end position="327"/>
    </location>
</feature>
<feature type="compositionally biased region" description="Basic and acidic residues" evidence="3">
    <location>
        <begin position="131"/>
        <end position="147"/>
    </location>
</feature>
<dbReference type="SMART" id="SM01233">
    <property type="entry name" value="HABP4_PAI-RBP1"/>
    <property type="match status" value="1"/>
</dbReference>
<dbReference type="EMBL" id="ABEU02000001">
    <property type="protein sequence ID" value="PNR61833.1"/>
    <property type="molecule type" value="Genomic_DNA"/>
</dbReference>
<dbReference type="Proteomes" id="UP000006727">
    <property type="component" value="Chromosome 1"/>
</dbReference>
<feature type="compositionally biased region" description="Basic and acidic residues" evidence="3">
    <location>
        <begin position="91"/>
        <end position="108"/>
    </location>
</feature>
<dbReference type="GO" id="GO:0005737">
    <property type="term" value="C:cytoplasm"/>
    <property type="evidence" value="ECO:0000318"/>
    <property type="project" value="GO_Central"/>
</dbReference>
<dbReference type="InterPro" id="IPR039764">
    <property type="entry name" value="HABP4/SERBP1-like"/>
</dbReference>
<feature type="domain" description="Hyaluronan/mRNA-binding protein" evidence="4">
    <location>
        <begin position="171"/>
        <end position="284"/>
    </location>
</feature>
<keyword evidence="2" id="KW-0963">Cytoplasm</keyword>
<evidence type="ECO:0000313" key="5">
    <source>
        <dbReference type="EMBL" id="PNR61833.1"/>
    </source>
</evidence>
<dbReference type="PANTHER" id="PTHR12299:SF17">
    <property type="entry name" value="AT19571P-RELATED"/>
    <property type="match status" value="1"/>
</dbReference>
<comment type="subcellular location">
    <subcellularLocation>
        <location evidence="1">Cytoplasm</location>
    </subcellularLocation>
</comment>
<dbReference type="EnsemblPlants" id="Pp3c1_6130V3.1">
    <property type="protein sequence ID" value="Pp3c1_6130V3.1"/>
    <property type="gene ID" value="Pp3c1_6130"/>
</dbReference>
<proteinExistence type="predicted"/>
<name>A0A2K1L732_PHYPA</name>
<feature type="compositionally biased region" description="Basic and acidic residues" evidence="3">
    <location>
        <begin position="212"/>
        <end position="232"/>
    </location>
</feature>
<dbReference type="STRING" id="3218.A0A2K1L732"/>
<evidence type="ECO:0000256" key="3">
    <source>
        <dbReference type="SAM" id="MobiDB-lite"/>
    </source>
</evidence>
<dbReference type="OrthoDB" id="784393at2759"/>
<dbReference type="GO" id="GO:0003723">
    <property type="term" value="F:RNA binding"/>
    <property type="evidence" value="ECO:0000318"/>
    <property type="project" value="GO_Central"/>
</dbReference>
<evidence type="ECO:0000256" key="2">
    <source>
        <dbReference type="ARBA" id="ARBA00022490"/>
    </source>
</evidence>
<dbReference type="PANTHER" id="PTHR12299">
    <property type="entry name" value="HYALURONIC ACID-BINDING PROTEIN 4"/>
    <property type="match status" value="1"/>
</dbReference>
<feature type="region of interest" description="Disordered" evidence="3">
    <location>
        <begin position="272"/>
        <end position="410"/>
    </location>
</feature>
<dbReference type="InterPro" id="IPR006861">
    <property type="entry name" value="HABP4_PAIRBP1-bd"/>
</dbReference>
<evidence type="ECO:0000313" key="6">
    <source>
        <dbReference type="EnsemblPlants" id="Pp3c1_6130V3.1"/>
    </source>
</evidence>
<dbReference type="Gene3D" id="6.10.140.1040">
    <property type="match status" value="1"/>
</dbReference>
<organism evidence="5">
    <name type="scientific">Physcomitrium patens</name>
    <name type="common">Spreading-leaved earth moss</name>
    <name type="synonym">Physcomitrella patens</name>
    <dbReference type="NCBI Taxonomy" id="3218"/>
    <lineage>
        <taxon>Eukaryota</taxon>
        <taxon>Viridiplantae</taxon>
        <taxon>Streptophyta</taxon>
        <taxon>Embryophyta</taxon>
        <taxon>Bryophyta</taxon>
        <taxon>Bryophytina</taxon>
        <taxon>Bryopsida</taxon>
        <taxon>Funariidae</taxon>
        <taxon>Funariales</taxon>
        <taxon>Funariaceae</taxon>
        <taxon>Physcomitrium</taxon>
    </lineage>
</organism>
<evidence type="ECO:0000259" key="4">
    <source>
        <dbReference type="SMART" id="SM01233"/>
    </source>
</evidence>
<dbReference type="GeneID" id="112284419"/>
<dbReference type="AlphaFoldDB" id="A0A2K1L732"/>
<dbReference type="Gramene" id="Pp3c1_6130V3.1">
    <property type="protein sequence ID" value="Pp3c1_6130V3.1"/>
    <property type="gene ID" value="Pp3c1_6130"/>
</dbReference>
<gene>
    <name evidence="6" type="primary">LOC112284419</name>
    <name evidence="5" type="ORF">PHYPA_000257</name>
</gene>
<dbReference type="GO" id="GO:0005634">
    <property type="term" value="C:nucleus"/>
    <property type="evidence" value="ECO:0000318"/>
    <property type="project" value="GO_Central"/>
</dbReference>
<feature type="region of interest" description="Disordered" evidence="3">
    <location>
        <begin position="1"/>
        <end position="258"/>
    </location>
</feature>
<protein>
    <recommendedName>
        <fullName evidence="4">Hyaluronan/mRNA-binding protein domain-containing protein</fullName>
    </recommendedName>
</protein>
<feature type="compositionally biased region" description="Basic and acidic residues" evidence="3">
    <location>
        <begin position="356"/>
        <end position="373"/>
    </location>
</feature>
<feature type="compositionally biased region" description="Basic and acidic residues" evidence="3">
    <location>
        <begin position="164"/>
        <end position="177"/>
    </location>
</feature>
<dbReference type="Pfam" id="PF09598">
    <property type="entry name" value="Stm1_N"/>
    <property type="match status" value="1"/>
</dbReference>
<evidence type="ECO:0000256" key="1">
    <source>
        <dbReference type="ARBA" id="ARBA00004496"/>
    </source>
</evidence>
<reference evidence="6" key="3">
    <citation type="submission" date="2020-12" db="UniProtKB">
        <authorList>
            <consortium name="EnsemblPlants"/>
        </authorList>
    </citation>
    <scope>IDENTIFICATION</scope>
</reference>
<dbReference type="InterPro" id="IPR019084">
    <property type="entry name" value="STM1-like_N"/>
</dbReference>
<dbReference type="EnsemblPlants" id="Pp3c1_6130V3.3">
    <property type="protein sequence ID" value="Pp3c1_6130V3.3"/>
    <property type="gene ID" value="Pp3c1_6130"/>
</dbReference>
<dbReference type="RefSeq" id="XP_024379965.1">
    <property type="nucleotide sequence ID" value="XM_024524197.2"/>
</dbReference>
<dbReference type="Gramene" id="Pp3c1_6130V3.3">
    <property type="protein sequence ID" value="Pp3c1_6130V3.3"/>
    <property type="gene ID" value="Pp3c1_6130"/>
</dbReference>
<feature type="compositionally biased region" description="Gly residues" evidence="3">
    <location>
        <begin position="80"/>
        <end position="90"/>
    </location>
</feature>
<dbReference type="Pfam" id="PF04774">
    <property type="entry name" value="HABP4_PAI-RBP1"/>
    <property type="match status" value="1"/>
</dbReference>
<feature type="compositionally biased region" description="Basic and acidic residues" evidence="3">
    <location>
        <begin position="272"/>
        <end position="290"/>
    </location>
</feature>
<sequence>MATRNFFDLLGDDENEDPSQVVVRVNPAAPVETTKPAAADKKKPVAAANLPTKPAPPSEAVRDGRRGQYNGARGGRDGGVRGGRGGGGYNGDRESGGPREGGGYRERGNYNNDRNVSKTGDADGFVGGRSSFDRPARTENGEGRPYENSRGGGRGRGRGGRGSGEGDDRRPRREFDRQSGNSRGYETEKREGAGRGNWGTDIDPALIQENVEGTKEENKPVVEGEIKEKPEQESSVDVPVEEGTTVKNEEEEEDKEMTLEEYEKVMEEKRKTLEASKASERKVEVDKAFEKMQLVSNKKREEDIFIKLGQEKEKSKREAAEREEKSRKPVSINQFLKPAEGEKSYFPSNRGRGGRGGRDDRRESGGRGNRESTRSNFSAGRGGGGRGSAAGDASAPKIEDQAQFPTLGAK</sequence>